<comment type="caution">
    <text evidence="1">The sequence shown here is derived from an EMBL/GenBank/DDBJ whole genome shotgun (WGS) entry which is preliminary data.</text>
</comment>
<name>A0ABW2SV39_9ACTN</name>
<reference evidence="2" key="1">
    <citation type="journal article" date="2019" name="Int. J. Syst. Evol. Microbiol.">
        <title>The Global Catalogue of Microorganisms (GCM) 10K type strain sequencing project: providing services to taxonomists for standard genome sequencing and annotation.</title>
        <authorList>
            <consortium name="The Broad Institute Genomics Platform"/>
            <consortium name="The Broad Institute Genome Sequencing Center for Infectious Disease"/>
            <person name="Wu L."/>
            <person name="Ma J."/>
        </authorList>
    </citation>
    <scope>NUCLEOTIDE SEQUENCE [LARGE SCALE GENOMIC DNA]</scope>
    <source>
        <strain evidence="2">JCM 10083</strain>
    </source>
</reference>
<dbReference type="RefSeq" id="WP_343966656.1">
    <property type="nucleotide sequence ID" value="NZ_BAAAGK010000043.1"/>
</dbReference>
<protein>
    <recommendedName>
        <fullName evidence="3">Xylose isomerase-like TIM barrel domain-containing protein</fullName>
    </recommendedName>
</protein>
<dbReference type="Gene3D" id="3.20.20.150">
    <property type="entry name" value="Divalent-metal-dependent TIM barrel enzymes"/>
    <property type="match status" value="1"/>
</dbReference>
<organism evidence="1 2">
    <name type="scientific">Streptosporangium amethystogenes subsp. fukuiense</name>
    <dbReference type="NCBI Taxonomy" id="698418"/>
    <lineage>
        <taxon>Bacteria</taxon>
        <taxon>Bacillati</taxon>
        <taxon>Actinomycetota</taxon>
        <taxon>Actinomycetes</taxon>
        <taxon>Streptosporangiales</taxon>
        <taxon>Streptosporangiaceae</taxon>
        <taxon>Streptosporangium</taxon>
    </lineage>
</organism>
<evidence type="ECO:0000313" key="1">
    <source>
        <dbReference type="EMBL" id="MFC7599421.1"/>
    </source>
</evidence>
<dbReference type="EMBL" id="JBHTEE010000001">
    <property type="protein sequence ID" value="MFC7599421.1"/>
    <property type="molecule type" value="Genomic_DNA"/>
</dbReference>
<accession>A0ABW2SV39</accession>
<dbReference type="SUPFAM" id="SSF51658">
    <property type="entry name" value="Xylose isomerase-like"/>
    <property type="match status" value="1"/>
</dbReference>
<sequence length="265" mass="28229">MNATPIGLYSISVRGLNVPNLLTWAVRTKIPFLHLRGGTRGIDLAAQPTAMIRRWRKAAEATVPITGVTADVDLADLLTGDVSARTRAARDLVELAESAVMLGAGWVRLPARTPLTAPVLAGGADLSVLAYSPIRLLVEPHHPGWLAPDAFRPLIDLVESCPSVRLLADTAQLAAALPADTRFPAWLGPVLDHAEVLHLSDPGTGLDAPGHAVIAAMAADRIRSGQCLEVAVEWTGPDRSPAECLIRYRAAIAWWARLTAALEPQ</sequence>
<keyword evidence="2" id="KW-1185">Reference proteome</keyword>
<evidence type="ECO:0000313" key="2">
    <source>
        <dbReference type="Proteomes" id="UP001596514"/>
    </source>
</evidence>
<gene>
    <name evidence="1" type="ORF">ACFQVD_04795</name>
</gene>
<dbReference type="Proteomes" id="UP001596514">
    <property type="component" value="Unassembled WGS sequence"/>
</dbReference>
<dbReference type="InterPro" id="IPR036237">
    <property type="entry name" value="Xyl_isomerase-like_sf"/>
</dbReference>
<proteinExistence type="predicted"/>
<evidence type="ECO:0008006" key="3">
    <source>
        <dbReference type="Google" id="ProtNLM"/>
    </source>
</evidence>